<accession>A0A0G0KYP9</accession>
<keyword evidence="1" id="KW-0812">Transmembrane</keyword>
<keyword evidence="1" id="KW-0472">Membrane</keyword>
<gene>
    <name evidence="2" type="ORF">US62_C0012G0020</name>
</gene>
<dbReference type="EMBL" id="LBTR01000012">
    <property type="protein sequence ID" value="KKQ45606.1"/>
    <property type="molecule type" value="Genomic_DNA"/>
</dbReference>
<protein>
    <submittedName>
        <fullName evidence="2">Uncharacterized protein</fullName>
    </submittedName>
</protein>
<name>A0A0G0KYP9_9BACT</name>
<comment type="caution">
    <text evidence="2">The sequence shown here is derived from an EMBL/GenBank/DDBJ whole genome shotgun (WGS) entry which is preliminary data.</text>
</comment>
<feature type="transmembrane region" description="Helical" evidence="1">
    <location>
        <begin position="79"/>
        <end position="98"/>
    </location>
</feature>
<evidence type="ECO:0000313" key="2">
    <source>
        <dbReference type="EMBL" id="KKQ45606.1"/>
    </source>
</evidence>
<evidence type="ECO:0000313" key="3">
    <source>
        <dbReference type="Proteomes" id="UP000034603"/>
    </source>
</evidence>
<reference evidence="2 3" key="1">
    <citation type="journal article" date="2015" name="Nature">
        <title>rRNA introns, odd ribosomes, and small enigmatic genomes across a large radiation of phyla.</title>
        <authorList>
            <person name="Brown C.T."/>
            <person name="Hug L.A."/>
            <person name="Thomas B.C."/>
            <person name="Sharon I."/>
            <person name="Castelle C.J."/>
            <person name="Singh A."/>
            <person name="Wilkins M.J."/>
            <person name="Williams K.H."/>
            <person name="Banfield J.F."/>
        </authorList>
    </citation>
    <scope>NUCLEOTIDE SEQUENCE [LARGE SCALE GENOMIC DNA]</scope>
</reference>
<evidence type="ECO:0000256" key="1">
    <source>
        <dbReference type="SAM" id="Phobius"/>
    </source>
</evidence>
<sequence length="105" mass="12338">MKYREILVVVSFIAFLLFLVNSSSVLAGPCLPRKAINPLTQKKIEYIPCDERGNFNPPKGYIDYQDYVNNKKMDLSIRYLRYFGILVVIFIPILFYIIRIKKISR</sequence>
<keyword evidence="1" id="KW-1133">Transmembrane helix</keyword>
<dbReference type="Proteomes" id="UP000034603">
    <property type="component" value="Unassembled WGS sequence"/>
</dbReference>
<dbReference type="AlphaFoldDB" id="A0A0G0KYP9"/>
<organism evidence="2 3">
    <name type="scientific">Candidatus Woesebacteria bacterium GW2011_GWA1_37_8</name>
    <dbReference type="NCBI Taxonomy" id="1618546"/>
    <lineage>
        <taxon>Bacteria</taxon>
        <taxon>Candidatus Woeseibacteriota</taxon>
    </lineage>
</organism>
<proteinExistence type="predicted"/>